<sequence>MSWWWFVWVPLVLATAGGAFLLGRSLWRAVVRLLREVAAAGGALSSSGERVSAAVAQAEARRVDTSPTLFDDVTVLRERVRERREARRARRDARFVRHRATWQEWSRASWLERRTAQKRAAAGGGLRRTRLP</sequence>
<accession>F6FUV8</accession>
<dbReference type="RefSeq" id="WP_013838690.1">
    <property type="nucleotide sequence ID" value="NC_015588.1"/>
</dbReference>
<dbReference type="STRING" id="743718.Isova_1544"/>
<dbReference type="AlphaFoldDB" id="F6FUV8"/>
<keyword evidence="1" id="KW-1133">Transmembrane helix</keyword>
<keyword evidence="1" id="KW-0812">Transmembrane</keyword>
<evidence type="ECO:0000313" key="3">
    <source>
        <dbReference type="Proteomes" id="UP000009236"/>
    </source>
</evidence>
<gene>
    <name evidence="2" type="ordered locus">Isova_1544</name>
</gene>
<dbReference type="HOGENOM" id="CLU_2179110_0_0_11"/>
<proteinExistence type="predicted"/>
<dbReference type="KEGG" id="iva:Isova_1544"/>
<reference evidence="2 3" key="1">
    <citation type="submission" date="2011-05" db="EMBL/GenBank/DDBJ databases">
        <title>Complete sequence of Isoptericola variabilis 225.</title>
        <authorList>
            <consortium name="US DOE Joint Genome Institute"/>
            <person name="Lucas S."/>
            <person name="Han J."/>
            <person name="Lapidus A."/>
            <person name="Cheng J.-F."/>
            <person name="Goodwin L."/>
            <person name="Pitluck S."/>
            <person name="Peters L."/>
            <person name="Mikhailova N."/>
            <person name="Zeytun A."/>
            <person name="Han C."/>
            <person name="Tapia R."/>
            <person name="Land M."/>
            <person name="Hauser L."/>
            <person name="Kyrpides N."/>
            <person name="Ivanova N."/>
            <person name="Pagani I."/>
            <person name="Siebers A."/>
            <person name="Allgaier M."/>
            <person name="Thelen M."/>
            <person name="Hugenholtz P."/>
            <person name="Gladden J."/>
            <person name="Woyke T."/>
        </authorList>
    </citation>
    <scope>NUCLEOTIDE SEQUENCE [LARGE SCALE GENOMIC DNA]</scope>
    <source>
        <strain evidence="3">225</strain>
    </source>
</reference>
<dbReference type="eggNOG" id="ENOG50348GS">
    <property type="taxonomic scope" value="Bacteria"/>
</dbReference>
<dbReference type="Proteomes" id="UP000009236">
    <property type="component" value="Chromosome"/>
</dbReference>
<feature type="transmembrane region" description="Helical" evidence="1">
    <location>
        <begin position="6"/>
        <end position="27"/>
    </location>
</feature>
<organism evidence="3">
    <name type="scientific">Isoptericola variabilis (strain 225)</name>
    <dbReference type="NCBI Taxonomy" id="743718"/>
    <lineage>
        <taxon>Bacteria</taxon>
        <taxon>Bacillati</taxon>
        <taxon>Actinomycetota</taxon>
        <taxon>Actinomycetes</taxon>
        <taxon>Micrococcales</taxon>
        <taxon>Promicromonosporaceae</taxon>
        <taxon>Isoptericola</taxon>
    </lineage>
</organism>
<dbReference type="EMBL" id="CP002810">
    <property type="protein sequence ID" value="AEG44298.1"/>
    <property type="molecule type" value="Genomic_DNA"/>
</dbReference>
<evidence type="ECO:0000256" key="1">
    <source>
        <dbReference type="SAM" id="Phobius"/>
    </source>
</evidence>
<keyword evidence="3" id="KW-1185">Reference proteome</keyword>
<keyword evidence="1" id="KW-0472">Membrane</keyword>
<evidence type="ECO:0000313" key="2">
    <source>
        <dbReference type="EMBL" id="AEG44298.1"/>
    </source>
</evidence>
<protein>
    <submittedName>
        <fullName evidence="2">Uncharacterized protein</fullName>
    </submittedName>
</protein>
<name>F6FUV8_ISOV2</name>